<protein>
    <submittedName>
        <fullName evidence="2">Uncharacterized protein</fullName>
    </submittedName>
</protein>
<evidence type="ECO:0000256" key="1">
    <source>
        <dbReference type="SAM" id="MobiDB-lite"/>
    </source>
</evidence>
<reference evidence="3" key="1">
    <citation type="submission" date="2011-07" db="EMBL/GenBank/DDBJ databases">
        <authorList>
            <consortium name="Caenorhabditis brenneri Sequencing and Analysis Consortium"/>
            <person name="Wilson R.K."/>
        </authorList>
    </citation>
    <scope>NUCLEOTIDE SEQUENCE [LARGE SCALE GENOMIC DNA]</scope>
    <source>
        <strain evidence="3">PB2801</strain>
    </source>
</reference>
<feature type="region of interest" description="Disordered" evidence="1">
    <location>
        <begin position="1"/>
        <end position="28"/>
    </location>
</feature>
<feature type="compositionally biased region" description="Basic and acidic residues" evidence="1">
    <location>
        <begin position="9"/>
        <end position="28"/>
    </location>
</feature>
<dbReference type="eggNOG" id="ENOG502THV7">
    <property type="taxonomic scope" value="Eukaryota"/>
</dbReference>
<gene>
    <name evidence="2" type="ORF">CAEBREN_03151</name>
</gene>
<dbReference type="OrthoDB" id="5850145at2759"/>
<dbReference type="AlphaFoldDB" id="G0NEV1"/>
<feature type="region of interest" description="Disordered" evidence="1">
    <location>
        <begin position="121"/>
        <end position="146"/>
    </location>
</feature>
<proteinExistence type="predicted"/>
<name>G0NEV1_CAEBE</name>
<dbReference type="Proteomes" id="UP000008068">
    <property type="component" value="Unassembled WGS sequence"/>
</dbReference>
<dbReference type="HOGENOM" id="CLU_1311091_0_0_1"/>
<evidence type="ECO:0000313" key="2">
    <source>
        <dbReference type="EMBL" id="EGT59102.1"/>
    </source>
</evidence>
<evidence type="ECO:0000313" key="3">
    <source>
        <dbReference type="Proteomes" id="UP000008068"/>
    </source>
</evidence>
<dbReference type="InParanoid" id="G0NEV1"/>
<keyword evidence="3" id="KW-1185">Reference proteome</keyword>
<organism evidence="3">
    <name type="scientific">Caenorhabditis brenneri</name>
    <name type="common">Nematode worm</name>
    <dbReference type="NCBI Taxonomy" id="135651"/>
    <lineage>
        <taxon>Eukaryota</taxon>
        <taxon>Metazoa</taxon>
        <taxon>Ecdysozoa</taxon>
        <taxon>Nematoda</taxon>
        <taxon>Chromadorea</taxon>
        <taxon>Rhabditida</taxon>
        <taxon>Rhabditina</taxon>
        <taxon>Rhabditomorpha</taxon>
        <taxon>Rhabditoidea</taxon>
        <taxon>Rhabditidae</taxon>
        <taxon>Peloderinae</taxon>
        <taxon>Caenorhabditis</taxon>
    </lineage>
</organism>
<sequence length="210" mass="24169">MGLRSSKTAPEHTQNEEDRHSAWGSEIDRSLCGPGTICEDDWTPMNSLPPTPESQRRKISEMRIKDEVITEQPGLFENFQSEEDNMTNFDVMTVHEIDGFSPIMVAPVTVPAVIRKKKRKIRKRRVKKKSTDGRKKKSRRLGRKSLGYSQMELTETPVLRSYNKSIKIHAIHGYLLLTAILILNLEEVTQMKEIATRKQCHQVISKVIRE</sequence>
<accession>G0NEV1</accession>
<feature type="compositionally biased region" description="Basic residues" evidence="1">
    <location>
        <begin position="121"/>
        <end position="143"/>
    </location>
</feature>
<dbReference type="EMBL" id="GL379874">
    <property type="protein sequence ID" value="EGT59102.1"/>
    <property type="molecule type" value="Genomic_DNA"/>
</dbReference>